<dbReference type="SMART" id="SM00326">
    <property type="entry name" value="SH3"/>
    <property type="match status" value="1"/>
</dbReference>
<dbReference type="Pfam" id="PF00595">
    <property type="entry name" value="PDZ"/>
    <property type="match status" value="1"/>
</dbReference>
<dbReference type="PROSITE" id="PS50052">
    <property type="entry name" value="GUANYLATE_KINASE_2"/>
    <property type="match status" value="1"/>
</dbReference>
<feature type="domain" description="Guanylate kinase-like" evidence="5">
    <location>
        <begin position="446"/>
        <end position="636"/>
    </location>
</feature>
<evidence type="ECO:0000256" key="1">
    <source>
        <dbReference type="ARBA" id="ARBA00007014"/>
    </source>
</evidence>
<evidence type="ECO:0000256" key="3">
    <source>
        <dbReference type="PROSITE-ProRule" id="PRU00192"/>
    </source>
</evidence>
<dbReference type="SUPFAM" id="SSF50044">
    <property type="entry name" value="SH3-domain"/>
    <property type="match status" value="1"/>
</dbReference>
<organism evidence="7 8">
    <name type="scientific">Intoshia linei</name>
    <dbReference type="NCBI Taxonomy" id="1819745"/>
    <lineage>
        <taxon>Eukaryota</taxon>
        <taxon>Metazoa</taxon>
        <taxon>Spiralia</taxon>
        <taxon>Lophotrochozoa</taxon>
        <taxon>Mesozoa</taxon>
        <taxon>Orthonectida</taxon>
        <taxon>Rhopaluridae</taxon>
        <taxon>Intoshia</taxon>
    </lineage>
</organism>
<dbReference type="Pfam" id="PF07653">
    <property type="entry name" value="SH3_2"/>
    <property type="match status" value="1"/>
</dbReference>
<dbReference type="EMBL" id="LWCA01000104">
    <property type="protein sequence ID" value="OAF70861.1"/>
    <property type="molecule type" value="Genomic_DNA"/>
</dbReference>
<dbReference type="InterPro" id="IPR001452">
    <property type="entry name" value="SH3_domain"/>
</dbReference>
<dbReference type="InterPro" id="IPR050716">
    <property type="entry name" value="MAGUK"/>
</dbReference>
<sequence length="651" mass="75097">MDARSGTESFDLLFKVFCSPSVDGFNSDEADFMYEFFNDVKLYTIVQAHDAVKMINKKSLKNEQNIDNFKIQEEQILSKLESINCTLDQNPSHKISKSKLVNLMNSPYFLTIFKTFDSLVTFNDEHFNSPSEKTIETQFDESFPIEPEIYPIEQDNDRVMSKSMSSYKQEHKESNVFDNEPEQYSRGKSHQLSSICKTVVLYKIPGEPLGFTVMQDNVNVIVARIIMDSRIEQQKLLRLGDVIIQVNDRPITSAQQVRDLIKYSGANSTIKLGVVPFQMAHKYLNSHSLSRSQPQINENLSNDSKNSKLYVRAFFDYNYNDSPDLFKKCPCSDLNLPFKRGDILKIIRQDGSWWQAIRLANKKQGLIPSHKLSEKYESECNGENEKSLSSSFLSSFTCGLVSPKKKKKSVNFPKKRLSINDKSLDIPVPQDVATYENVICVPPFKRRVIIIVGPKGIGRRTMKTKLIKMEPQKYTSVVPTTSRPPRPDELDGDIFQFESENVMQNEIQSGGYVEWGKFDNHYYGTAFNSIDAILDTNPSNLSVVLDLSPQVLKQIRTERYKPLIIFVAAPHLDKLRSMYREAHDSGKTNKVFTEHDLENTVKESRIIEKYYFRYFDTIIKNEGLEECFMELRNKIEYYSSKPNWIPISWNI</sequence>
<feature type="domain" description="SH3" evidence="4">
    <location>
        <begin position="306"/>
        <end position="377"/>
    </location>
</feature>
<dbReference type="AlphaFoldDB" id="A0A177BBF7"/>
<dbReference type="Gene3D" id="3.40.50.300">
    <property type="entry name" value="P-loop containing nucleotide triphosphate hydrolases"/>
    <property type="match status" value="1"/>
</dbReference>
<comment type="caution">
    <text evidence="7">The sequence shown here is derived from an EMBL/GenBank/DDBJ whole genome shotgun (WGS) entry which is preliminary data.</text>
</comment>
<keyword evidence="8" id="KW-1185">Reference proteome</keyword>
<dbReference type="SMART" id="SM00228">
    <property type="entry name" value="PDZ"/>
    <property type="match status" value="1"/>
</dbReference>
<dbReference type="Pfam" id="PF00625">
    <property type="entry name" value="Guanylate_kin"/>
    <property type="match status" value="1"/>
</dbReference>
<dbReference type="InterPro" id="IPR008144">
    <property type="entry name" value="Guanylate_kin-like_dom"/>
</dbReference>
<dbReference type="Gene3D" id="2.30.30.40">
    <property type="entry name" value="SH3 Domains"/>
    <property type="match status" value="1"/>
</dbReference>
<dbReference type="InterPro" id="IPR001478">
    <property type="entry name" value="PDZ"/>
</dbReference>
<evidence type="ECO:0008006" key="9">
    <source>
        <dbReference type="Google" id="ProtNLM"/>
    </source>
</evidence>
<name>A0A177BBF7_9BILA</name>
<dbReference type="Gene3D" id="2.30.42.10">
    <property type="match status" value="1"/>
</dbReference>
<dbReference type="OrthoDB" id="65789at2759"/>
<dbReference type="InterPro" id="IPR036028">
    <property type="entry name" value="SH3-like_dom_sf"/>
</dbReference>
<dbReference type="InterPro" id="IPR027417">
    <property type="entry name" value="P-loop_NTPase"/>
</dbReference>
<dbReference type="PROSITE" id="PS50002">
    <property type="entry name" value="SH3"/>
    <property type="match status" value="1"/>
</dbReference>
<dbReference type="Proteomes" id="UP000078046">
    <property type="component" value="Unassembled WGS sequence"/>
</dbReference>
<protein>
    <recommendedName>
        <fullName evidence="9">MAGUK p55 subfamily member 6</fullName>
    </recommendedName>
</protein>
<gene>
    <name evidence="7" type="ORF">A3Q56_01368</name>
</gene>
<dbReference type="SMART" id="SM00072">
    <property type="entry name" value="GuKc"/>
    <property type="match status" value="1"/>
</dbReference>
<evidence type="ECO:0000259" key="4">
    <source>
        <dbReference type="PROSITE" id="PS50002"/>
    </source>
</evidence>
<proteinExistence type="inferred from homology"/>
<dbReference type="PROSITE" id="PS50106">
    <property type="entry name" value="PDZ"/>
    <property type="match status" value="1"/>
</dbReference>
<accession>A0A177BBF7</accession>
<keyword evidence="2 3" id="KW-0728">SH3 domain</keyword>
<dbReference type="InterPro" id="IPR036034">
    <property type="entry name" value="PDZ_sf"/>
</dbReference>
<comment type="similarity">
    <text evidence="1">Belongs to the MAGUK family.</text>
</comment>
<reference evidence="7 8" key="1">
    <citation type="submission" date="2016-04" db="EMBL/GenBank/DDBJ databases">
        <title>The genome of Intoshia linei affirms orthonectids as highly simplified spiralians.</title>
        <authorList>
            <person name="Mikhailov K.V."/>
            <person name="Slusarev G.S."/>
            <person name="Nikitin M.A."/>
            <person name="Logacheva M.D."/>
            <person name="Penin A."/>
            <person name="Aleoshin V."/>
            <person name="Panchin Y.V."/>
        </authorList>
    </citation>
    <scope>NUCLEOTIDE SEQUENCE [LARGE SCALE GENOMIC DNA]</scope>
    <source>
        <strain evidence="7">Intl2013</strain>
        <tissue evidence="7">Whole animal</tissue>
    </source>
</reference>
<evidence type="ECO:0000256" key="2">
    <source>
        <dbReference type="ARBA" id="ARBA00022443"/>
    </source>
</evidence>
<dbReference type="SUPFAM" id="SSF50156">
    <property type="entry name" value="PDZ domain-like"/>
    <property type="match status" value="1"/>
</dbReference>
<dbReference type="PANTHER" id="PTHR23122">
    <property type="entry name" value="MEMBRANE-ASSOCIATED GUANYLATE KINASE MAGUK"/>
    <property type="match status" value="1"/>
</dbReference>
<feature type="domain" description="PDZ" evidence="6">
    <location>
        <begin position="198"/>
        <end position="276"/>
    </location>
</feature>
<dbReference type="SUPFAM" id="SSF52540">
    <property type="entry name" value="P-loop containing nucleoside triphosphate hydrolases"/>
    <property type="match status" value="1"/>
</dbReference>
<dbReference type="InterPro" id="IPR008145">
    <property type="entry name" value="GK/Ca_channel_bsu"/>
</dbReference>
<evidence type="ECO:0000259" key="5">
    <source>
        <dbReference type="PROSITE" id="PS50052"/>
    </source>
</evidence>
<evidence type="ECO:0000313" key="8">
    <source>
        <dbReference type="Proteomes" id="UP000078046"/>
    </source>
</evidence>
<evidence type="ECO:0000313" key="7">
    <source>
        <dbReference type="EMBL" id="OAF70861.1"/>
    </source>
</evidence>
<evidence type="ECO:0000259" key="6">
    <source>
        <dbReference type="PROSITE" id="PS50106"/>
    </source>
</evidence>